<dbReference type="InterPro" id="IPR012944">
    <property type="entry name" value="SusD_RagB_dom"/>
</dbReference>
<evidence type="ECO:0000259" key="6">
    <source>
        <dbReference type="Pfam" id="PF07980"/>
    </source>
</evidence>
<accession>A0ABW7NFB0</accession>
<dbReference type="Pfam" id="PF07980">
    <property type="entry name" value="SusD_RagB"/>
    <property type="match status" value="1"/>
</dbReference>
<protein>
    <submittedName>
        <fullName evidence="8">RagB/SusD family nutrient uptake outer membrane protein</fullName>
    </submittedName>
</protein>
<keyword evidence="4" id="KW-0472">Membrane</keyword>
<evidence type="ECO:0000256" key="3">
    <source>
        <dbReference type="ARBA" id="ARBA00022729"/>
    </source>
</evidence>
<comment type="subcellular location">
    <subcellularLocation>
        <location evidence="1">Cell outer membrane</location>
    </subcellularLocation>
</comment>
<keyword evidence="3" id="KW-0732">Signal</keyword>
<dbReference type="Proteomes" id="UP001610063">
    <property type="component" value="Unassembled WGS sequence"/>
</dbReference>
<proteinExistence type="inferred from homology"/>
<keyword evidence="9" id="KW-1185">Reference proteome</keyword>
<name>A0ABW7NFB0_9BACT</name>
<comment type="caution">
    <text evidence="8">The sequence shown here is derived from an EMBL/GenBank/DDBJ whole genome shotgun (WGS) entry which is preliminary data.</text>
</comment>
<evidence type="ECO:0000256" key="2">
    <source>
        <dbReference type="ARBA" id="ARBA00006275"/>
    </source>
</evidence>
<organism evidence="8 9">
    <name type="scientific">Marinoscillum luteum</name>
    <dbReference type="NCBI Taxonomy" id="861051"/>
    <lineage>
        <taxon>Bacteria</taxon>
        <taxon>Pseudomonadati</taxon>
        <taxon>Bacteroidota</taxon>
        <taxon>Cytophagia</taxon>
        <taxon>Cytophagales</taxon>
        <taxon>Reichenbachiellaceae</taxon>
        <taxon>Marinoscillum</taxon>
    </lineage>
</organism>
<feature type="domain" description="RagB/SusD" evidence="6">
    <location>
        <begin position="359"/>
        <end position="489"/>
    </location>
</feature>
<evidence type="ECO:0000256" key="4">
    <source>
        <dbReference type="ARBA" id="ARBA00023136"/>
    </source>
</evidence>
<evidence type="ECO:0000313" key="8">
    <source>
        <dbReference type="EMBL" id="MFH6985790.1"/>
    </source>
</evidence>
<dbReference type="InterPro" id="IPR033985">
    <property type="entry name" value="SusD-like_N"/>
</dbReference>
<feature type="domain" description="SusD-like N-terminal" evidence="7">
    <location>
        <begin position="72"/>
        <end position="228"/>
    </location>
</feature>
<evidence type="ECO:0000256" key="1">
    <source>
        <dbReference type="ARBA" id="ARBA00004442"/>
    </source>
</evidence>
<evidence type="ECO:0000256" key="5">
    <source>
        <dbReference type="ARBA" id="ARBA00023237"/>
    </source>
</evidence>
<dbReference type="Gene3D" id="1.25.40.390">
    <property type="match status" value="1"/>
</dbReference>
<dbReference type="RefSeq" id="WP_395419200.1">
    <property type="nucleotide sequence ID" value="NZ_JBIPKE010000020.1"/>
</dbReference>
<comment type="similarity">
    <text evidence="2">Belongs to the SusD family.</text>
</comment>
<dbReference type="Pfam" id="PF14322">
    <property type="entry name" value="SusD-like_3"/>
    <property type="match status" value="1"/>
</dbReference>
<evidence type="ECO:0000313" key="9">
    <source>
        <dbReference type="Proteomes" id="UP001610063"/>
    </source>
</evidence>
<reference evidence="8 9" key="1">
    <citation type="journal article" date="2013" name="Int. J. Syst. Evol. Microbiol.">
        <title>Marinoscillum luteum sp. nov., isolated from marine sediment.</title>
        <authorList>
            <person name="Cha I.T."/>
            <person name="Park S.J."/>
            <person name="Kim S.J."/>
            <person name="Kim J.G."/>
            <person name="Jung M.Y."/>
            <person name="Shin K.S."/>
            <person name="Kwon K.K."/>
            <person name="Yang S.H."/>
            <person name="Seo Y.S."/>
            <person name="Rhee S.K."/>
        </authorList>
    </citation>
    <scope>NUCLEOTIDE SEQUENCE [LARGE SCALE GENOMIC DNA]</scope>
    <source>
        <strain evidence="8 9">KCTC 23939</strain>
    </source>
</reference>
<sequence length="489" mass="54813">MKRFYILLISLSILTACELDQLPSDGIVNESLASNYEGLVAATNGNYAMLKKLIVYDNKEYTANYWVRNDHQLSEFPSDNVMISGSTTDPLFYAFTREHIATMENTSYVWFSSYRAINGCNQIIGAVDESSSDNFRQLLGENYFLRGLLHLSLLKLFALPYSHGVDNPGIILKTSLADEPTEARSTVGQCYAQVEADLLKAEELMSGGRGSAYASEGAAQALLSRVYLHMEQWQDAIDYADKVIDGDDFSLVSRADYLNSFWNGSESEEAIFLVAHLLQDDHASASIGSMYLTDQGQGWGEVYASEPLRDFLSQYPDDIRNDFIVPDLEPDGVTVKERNGFPKYFITKFSYQDGVVTLNSPQLIRLGEVYLNRAEAYAHLNNAAQAIADVNVIRERAGLTGTALYTTTDLKGFASALEVVLHERRLELAWEGFRLTDLVRNKLNIDRSYPGMHLDEGQTTQVIPWDDPRNIYFIPSNEIANNPLIKQNP</sequence>
<dbReference type="SUPFAM" id="SSF48452">
    <property type="entry name" value="TPR-like"/>
    <property type="match status" value="1"/>
</dbReference>
<dbReference type="InterPro" id="IPR011990">
    <property type="entry name" value="TPR-like_helical_dom_sf"/>
</dbReference>
<dbReference type="EMBL" id="JBIPKE010000020">
    <property type="protein sequence ID" value="MFH6985790.1"/>
    <property type="molecule type" value="Genomic_DNA"/>
</dbReference>
<keyword evidence="5" id="KW-0998">Cell outer membrane</keyword>
<dbReference type="PROSITE" id="PS51257">
    <property type="entry name" value="PROKAR_LIPOPROTEIN"/>
    <property type="match status" value="1"/>
</dbReference>
<gene>
    <name evidence="8" type="ORF">ACHKAR_20215</name>
</gene>
<evidence type="ECO:0000259" key="7">
    <source>
        <dbReference type="Pfam" id="PF14322"/>
    </source>
</evidence>